<dbReference type="Pfam" id="PF13873">
    <property type="entry name" value="Myb_DNA-bind_5"/>
    <property type="match status" value="1"/>
</dbReference>
<proteinExistence type="predicted"/>
<dbReference type="GO" id="GO:0005634">
    <property type="term" value="C:nucleus"/>
    <property type="evidence" value="ECO:0007669"/>
    <property type="project" value="TreeGrafter"/>
</dbReference>
<dbReference type="InterPro" id="IPR028002">
    <property type="entry name" value="Myb_DNA-bind_5"/>
</dbReference>
<evidence type="ECO:0000259" key="2">
    <source>
        <dbReference type="Pfam" id="PF13873"/>
    </source>
</evidence>
<accession>A0A8S3S9E8</accession>
<dbReference type="PANTHER" id="PTHR23098">
    <property type="entry name" value="AGAP001331-PA-RELATED"/>
    <property type="match status" value="1"/>
</dbReference>
<dbReference type="AlphaFoldDB" id="A0A8S3S9E8"/>
<dbReference type="EMBL" id="CAJPWZ010001599">
    <property type="protein sequence ID" value="CAG2218327.1"/>
    <property type="molecule type" value="Genomic_DNA"/>
</dbReference>
<gene>
    <name evidence="3" type="ORF">MEDL_31961</name>
</gene>
<dbReference type="PANTHER" id="PTHR23098:SF16">
    <property type="entry name" value="REGULATORY PROTEIN ZESTE"/>
    <property type="match status" value="1"/>
</dbReference>
<dbReference type="Proteomes" id="UP000683360">
    <property type="component" value="Unassembled WGS sequence"/>
</dbReference>
<comment type="caution">
    <text evidence="3">The sequence shown here is derived from an EMBL/GenBank/DDBJ whole genome shotgun (WGS) entry which is preliminary data.</text>
</comment>
<feature type="region of interest" description="Disordered" evidence="1">
    <location>
        <begin position="61"/>
        <end position="82"/>
    </location>
</feature>
<evidence type="ECO:0000313" key="3">
    <source>
        <dbReference type="EMBL" id="CAG2218327.1"/>
    </source>
</evidence>
<organism evidence="3 4">
    <name type="scientific">Mytilus edulis</name>
    <name type="common">Blue mussel</name>
    <dbReference type="NCBI Taxonomy" id="6550"/>
    <lineage>
        <taxon>Eukaryota</taxon>
        <taxon>Metazoa</taxon>
        <taxon>Spiralia</taxon>
        <taxon>Lophotrochozoa</taxon>
        <taxon>Mollusca</taxon>
        <taxon>Bivalvia</taxon>
        <taxon>Autobranchia</taxon>
        <taxon>Pteriomorphia</taxon>
        <taxon>Mytilida</taxon>
        <taxon>Mytiloidea</taxon>
        <taxon>Mytilidae</taxon>
        <taxon>Mytilinae</taxon>
        <taxon>Mytilus</taxon>
    </lineage>
</organism>
<name>A0A8S3S9E8_MYTED</name>
<keyword evidence="4" id="KW-1185">Reference proteome</keyword>
<reference evidence="3" key="1">
    <citation type="submission" date="2021-03" db="EMBL/GenBank/DDBJ databases">
        <authorList>
            <person name="Bekaert M."/>
        </authorList>
    </citation>
    <scope>NUCLEOTIDE SEQUENCE</scope>
</reference>
<sequence length="153" mass="17145">MEEYEKKRQILKAKFSSTLTSGDKTRAWEEIANTINAGNSVRRCTKDIQKKWDNICATAKSEVSAHRRSQKQTGGGPCSNEISSISQKVCDILWEDSPTISGIEGGLDIDEIDHISVSNENKRRYESLPDSEDEEDTPPVSKRQRYALVLVGI</sequence>
<feature type="region of interest" description="Disordered" evidence="1">
    <location>
        <begin position="118"/>
        <end position="143"/>
    </location>
</feature>
<evidence type="ECO:0000256" key="1">
    <source>
        <dbReference type="SAM" id="MobiDB-lite"/>
    </source>
</evidence>
<evidence type="ECO:0000313" key="4">
    <source>
        <dbReference type="Proteomes" id="UP000683360"/>
    </source>
</evidence>
<protein>
    <recommendedName>
        <fullName evidence="2">Myb/SANT-like DNA-binding domain-containing protein</fullName>
    </recommendedName>
</protein>
<feature type="domain" description="Myb/SANT-like DNA-binding" evidence="2">
    <location>
        <begin position="2"/>
        <end position="63"/>
    </location>
</feature>
<dbReference type="OrthoDB" id="6115215at2759"/>